<dbReference type="PaxDb" id="2903-EOD14555"/>
<dbReference type="SUPFAM" id="SSF49879">
    <property type="entry name" value="SMAD/FHA domain"/>
    <property type="match status" value="1"/>
</dbReference>
<evidence type="ECO:0000313" key="7">
    <source>
        <dbReference type="EnsemblProtists" id="EOD14555"/>
    </source>
</evidence>
<dbReference type="InterPro" id="IPR008984">
    <property type="entry name" value="SMAD_FHA_dom_sf"/>
</dbReference>
<dbReference type="RefSeq" id="XP_005766984.1">
    <property type="nucleotide sequence ID" value="XM_005766927.1"/>
</dbReference>
<dbReference type="InterPro" id="IPR000253">
    <property type="entry name" value="FHA_dom"/>
</dbReference>
<dbReference type="PROSITE" id="PS50006">
    <property type="entry name" value="FHA_DOMAIN"/>
    <property type="match status" value="1"/>
</dbReference>
<organism evidence="7 8">
    <name type="scientific">Emiliania huxleyi (strain CCMP1516)</name>
    <dbReference type="NCBI Taxonomy" id="280463"/>
    <lineage>
        <taxon>Eukaryota</taxon>
        <taxon>Haptista</taxon>
        <taxon>Haptophyta</taxon>
        <taxon>Prymnesiophyceae</taxon>
        <taxon>Isochrysidales</taxon>
        <taxon>Noelaerhabdaceae</taxon>
        <taxon>Emiliania</taxon>
    </lineage>
</organism>
<dbReference type="GO" id="GO:0005634">
    <property type="term" value="C:nucleus"/>
    <property type="evidence" value="ECO:0007669"/>
    <property type="project" value="TreeGrafter"/>
</dbReference>
<name>A0A0D3ITH0_EMIH1</name>
<evidence type="ECO:0000256" key="3">
    <source>
        <dbReference type="ARBA" id="ARBA00044768"/>
    </source>
</evidence>
<keyword evidence="8" id="KW-1185">Reference proteome</keyword>
<dbReference type="GO" id="GO:0042276">
    <property type="term" value="P:error-prone translesion synthesis"/>
    <property type="evidence" value="ECO:0007669"/>
    <property type="project" value="InterPro"/>
</dbReference>
<evidence type="ECO:0000256" key="4">
    <source>
        <dbReference type="ARBA" id="ARBA00047303"/>
    </source>
</evidence>
<dbReference type="EnsemblProtists" id="EOD14555">
    <property type="protein sequence ID" value="EOD14555"/>
    <property type="gene ID" value="EMIHUDRAFT_448119"/>
</dbReference>
<evidence type="ECO:0000256" key="1">
    <source>
        <dbReference type="ARBA" id="ARBA00026139"/>
    </source>
</evidence>
<evidence type="ECO:0000259" key="6">
    <source>
        <dbReference type="PROSITE" id="PS50006"/>
    </source>
</evidence>
<feature type="domain" description="FHA" evidence="6">
    <location>
        <begin position="218"/>
        <end position="250"/>
    </location>
</feature>
<comment type="catalytic activity">
    <reaction evidence="4">
        <text>DNA(n) + a 2'-deoxyribonucleoside 5'-triphosphate = DNA(n+1) + diphosphate</text>
        <dbReference type="Rhea" id="RHEA:22508"/>
        <dbReference type="Rhea" id="RHEA-COMP:17339"/>
        <dbReference type="Rhea" id="RHEA-COMP:17340"/>
        <dbReference type="ChEBI" id="CHEBI:33019"/>
        <dbReference type="ChEBI" id="CHEBI:61560"/>
        <dbReference type="ChEBI" id="CHEBI:173112"/>
        <dbReference type="EC" id="2.7.7.7"/>
    </reaction>
    <physiologicalReaction direction="left-to-right" evidence="4">
        <dbReference type="Rhea" id="RHEA:22509"/>
    </physiologicalReaction>
</comment>
<dbReference type="GeneID" id="17260840"/>
<dbReference type="CDD" id="cd00060">
    <property type="entry name" value="FHA"/>
    <property type="match status" value="1"/>
</dbReference>
<feature type="compositionally biased region" description="Low complexity" evidence="5">
    <location>
        <begin position="21"/>
        <end position="33"/>
    </location>
</feature>
<dbReference type="GO" id="GO:0003682">
    <property type="term" value="F:chromatin binding"/>
    <property type="evidence" value="ECO:0007669"/>
    <property type="project" value="TreeGrafter"/>
</dbReference>
<evidence type="ECO:0000256" key="2">
    <source>
        <dbReference type="ARBA" id="ARBA00044677"/>
    </source>
</evidence>
<dbReference type="HOGENOM" id="CLU_496486_0_0_1"/>
<dbReference type="Pfam" id="PF00498">
    <property type="entry name" value="FHA"/>
    <property type="match status" value="1"/>
</dbReference>
<proteinExistence type="predicted"/>
<accession>A0A0D3ITH0</accession>
<evidence type="ECO:0000313" key="8">
    <source>
        <dbReference type="Proteomes" id="UP000013827"/>
    </source>
</evidence>
<dbReference type="GO" id="GO:0003887">
    <property type="term" value="F:DNA-directed DNA polymerase activity"/>
    <property type="evidence" value="ECO:0007669"/>
    <property type="project" value="UniProtKB-EC"/>
</dbReference>
<comment type="catalytic activity">
    <reaction evidence="2">
        <text>ssDNA + n NTP = ssDNA/pppN(pN)n-1 hybrid + (n-1) diphosphate.</text>
        <dbReference type="EC" id="2.7.7.102"/>
    </reaction>
</comment>
<reference evidence="8" key="1">
    <citation type="journal article" date="2013" name="Nature">
        <title>Pan genome of the phytoplankton Emiliania underpins its global distribution.</title>
        <authorList>
            <person name="Read B.A."/>
            <person name="Kegel J."/>
            <person name="Klute M.J."/>
            <person name="Kuo A."/>
            <person name="Lefebvre S.C."/>
            <person name="Maumus F."/>
            <person name="Mayer C."/>
            <person name="Miller J."/>
            <person name="Monier A."/>
            <person name="Salamov A."/>
            <person name="Young J."/>
            <person name="Aguilar M."/>
            <person name="Claverie J.M."/>
            <person name="Frickenhaus S."/>
            <person name="Gonzalez K."/>
            <person name="Herman E.K."/>
            <person name="Lin Y.C."/>
            <person name="Napier J."/>
            <person name="Ogata H."/>
            <person name="Sarno A.F."/>
            <person name="Shmutz J."/>
            <person name="Schroeder D."/>
            <person name="de Vargas C."/>
            <person name="Verret F."/>
            <person name="von Dassow P."/>
            <person name="Valentin K."/>
            <person name="Van de Peer Y."/>
            <person name="Wheeler G."/>
            <person name="Dacks J.B."/>
            <person name="Delwiche C.F."/>
            <person name="Dyhrman S.T."/>
            <person name="Glockner G."/>
            <person name="John U."/>
            <person name="Richards T."/>
            <person name="Worden A.Z."/>
            <person name="Zhang X."/>
            <person name="Grigoriev I.V."/>
            <person name="Allen A.E."/>
            <person name="Bidle K."/>
            <person name="Borodovsky M."/>
            <person name="Bowler C."/>
            <person name="Brownlee C."/>
            <person name="Cock J.M."/>
            <person name="Elias M."/>
            <person name="Gladyshev V.N."/>
            <person name="Groth M."/>
            <person name="Guda C."/>
            <person name="Hadaegh A."/>
            <person name="Iglesias-Rodriguez M.D."/>
            <person name="Jenkins J."/>
            <person name="Jones B.M."/>
            <person name="Lawson T."/>
            <person name="Leese F."/>
            <person name="Lindquist E."/>
            <person name="Lobanov A."/>
            <person name="Lomsadze A."/>
            <person name="Malik S.B."/>
            <person name="Marsh M.E."/>
            <person name="Mackinder L."/>
            <person name="Mock T."/>
            <person name="Mueller-Roeber B."/>
            <person name="Pagarete A."/>
            <person name="Parker M."/>
            <person name="Probert I."/>
            <person name="Quesneville H."/>
            <person name="Raines C."/>
            <person name="Rensing S.A."/>
            <person name="Riano-Pachon D.M."/>
            <person name="Richier S."/>
            <person name="Rokitta S."/>
            <person name="Shiraiwa Y."/>
            <person name="Soanes D.M."/>
            <person name="van der Giezen M."/>
            <person name="Wahlund T.M."/>
            <person name="Williams B."/>
            <person name="Wilson W."/>
            <person name="Wolfe G."/>
            <person name="Wurch L.L."/>
        </authorList>
    </citation>
    <scope>NUCLEOTIDE SEQUENCE</scope>
</reference>
<protein>
    <recommendedName>
        <fullName evidence="1">DNA-directed primase/polymerase protein</fullName>
        <ecNumber evidence="3">2.7.7.102</ecNumber>
    </recommendedName>
</protein>
<sequence length="549" mass="59208">MVAAHRQQPRPSAGAKRRRLSPPAASSSAAPAESTAAPAECVELFLGGVSQSPLIVQDYLVSSTSLGRQAVSVAPMGSGSKQLRVQLRGRGAYAAASELEGKQPPTAPFREVKMHRDWYCPCGAQPETLIRERASCGACGGSKPASLGQLRARFEAASRAPKTRPSRGDSIARLGQALLDSGGDEAATDAAWGRLICLAPEPGIHELKQRQCVMGRTTNAHAQIQIDDGRGAVQLLDCSSNGTYVNGKAARDPLGECSDGGTVYRFAKKDTAEQLCQRNNKREGGRRWRLWAEDIPGKPKTSPKRYYAAVCAAFARYATASPRRHYYEVIDADRPCWPYFDLEYARREGVNGAVNGDALSRSLVERAEALLRGLCASQHPQQLLEIEGSGELLPCWELMPRRAGLAVSREQLLLASLVVPDTLPADAALLAVPLGVREWRYVSASRPEEALLHLTLAGTRFCFAIGRQHASQNVMVTVDLLSGRAYQRCWDKACVAADARAAPDGAAASSHSSVKARHLLPRPPAALLPSREELAGFEDRHDTPPTLLD</sequence>
<dbReference type="GO" id="GO:0031297">
    <property type="term" value="P:replication fork processing"/>
    <property type="evidence" value="ECO:0007669"/>
    <property type="project" value="TreeGrafter"/>
</dbReference>
<dbReference type="EC" id="2.7.7.102" evidence="3"/>
<evidence type="ECO:0000256" key="5">
    <source>
        <dbReference type="SAM" id="MobiDB-lite"/>
    </source>
</evidence>
<dbReference type="GO" id="GO:0005759">
    <property type="term" value="C:mitochondrial matrix"/>
    <property type="evidence" value="ECO:0007669"/>
    <property type="project" value="TreeGrafter"/>
</dbReference>
<reference evidence="7" key="2">
    <citation type="submission" date="2024-10" db="UniProtKB">
        <authorList>
            <consortium name="EnsemblProtists"/>
        </authorList>
    </citation>
    <scope>IDENTIFICATION</scope>
</reference>
<dbReference type="Gene3D" id="2.60.200.20">
    <property type="match status" value="1"/>
</dbReference>
<dbReference type="PANTHER" id="PTHR31399:SF0">
    <property type="entry name" value="DNA-DIRECTED PRIMASE_POLYMERASE PROTEIN"/>
    <property type="match status" value="1"/>
</dbReference>
<dbReference type="GO" id="GO:0009411">
    <property type="term" value="P:response to UV"/>
    <property type="evidence" value="ECO:0007669"/>
    <property type="project" value="TreeGrafter"/>
</dbReference>
<dbReference type="InterPro" id="IPR044917">
    <property type="entry name" value="PRIMPOL"/>
</dbReference>
<dbReference type="Proteomes" id="UP000013827">
    <property type="component" value="Unassembled WGS sequence"/>
</dbReference>
<dbReference type="GO" id="GO:0006264">
    <property type="term" value="P:mitochondrial DNA replication"/>
    <property type="evidence" value="ECO:0007669"/>
    <property type="project" value="TreeGrafter"/>
</dbReference>
<dbReference type="Pfam" id="PF03121">
    <property type="entry name" value="Herpes_UL52"/>
    <property type="match status" value="1"/>
</dbReference>
<feature type="compositionally biased region" description="Basic and acidic residues" evidence="5">
    <location>
        <begin position="530"/>
        <end position="543"/>
    </location>
</feature>
<feature type="region of interest" description="Disordered" evidence="5">
    <location>
        <begin position="1"/>
        <end position="33"/>
    </location>
</feature>
<dbReference type="PANTHER" id="PTHR31399">
    <property type="entry name" value="DNA-DIRECTED PRIMASE / POLYMERASE PROTEIN"/>
    <property type="match status" value="1"/>
</dbReference>
<feature type="region of interest" description="Disordered" evidence="5">
    <location>
        <begin position="527"/>
        <end position="549"/>
    </location>
</feature>
<dbReference type="AlphaFoldDB" id="A0A0D3ITH0"/>
<dbReference type="KEGG" id="ehx:EMIHUDRAFT_448119"/>